<accession>L1JE03</accession>
<feature type="domain" description="Phosphoribosyl-AMP cyclohydrolase" evidence="12">
    <location>
        <begin position="225"/>
        <end position="295"/>
    </location>
</feature>
<evidence type="ECO:0000256" key="5">
    <source>
        <dbReference type="ARBA" id="ARBA00022605"/>
    </source>
</evidence>
<comment type="catalytic activity">
    <reaction evidence="1">
        <text>1-(5-phospho-beta-D-ribosyl)-5'-AMP + H2O = 1-(5-phospho-beta-D-ribosyl)-5-[(5-phospho-beta-D-ribosylamino)methylideneamino]imidazole-4-carboxamide</text>
        <dbReference type="Rhea" id="RHEA:20049"/>
        <dbReference type="ChEBI" id="CHEBI:15377"/>
        <dbReference type="ChEBI" id="CHEBI:58435"/>
        <dbReference type="ChEBI" id="CHEBI:59457"/>
        <dbReference type="EC" id="3.5.4.19"/>
    </reaction>
</comment>
<evidence type="ECO:0000256" key="3">
    <source>
        <dbReference type="ARBA" id="ARBA00005169"/>
    </source>
</evidence>
<dbReference type="AlphaFoldDB" id="L1JE03"/>
<sequence length="416" mass="45197">MNSRVLVSGGSLEEEVGDNCDDIDLFVCCCQIPAFAISGGKVVGGGSFPEDPFEAVKTLGLVGEVMVFDQDAEEGKDVIVDYKESNMGFLDGVPKERITLAVKLNASGSGEAILSDGKSLKEAMSEISYYANRVVLQFDHGFDRKVVESAKSLLEKGMMLNVLNPPTTDDIAFLDSLGVESILGTCLQDGSMTIPEALKAVLVSDRPDGLIPTVVVDEDMVTLGLCYSNLESLAEAFKRSVGVYWRWTSAIAAGKFVTALQELLRVDLDCDRDSMRFVVRQSGSGFCHMEQMSCFGEDHGTLGALMRTLIDRKNNAPAGSYTKRLFDDDVLLKSKLLEECEELLAAKDNKEASVAWETADVIYFAFAACARHGVDLAKVQRNLSRKALRVRRRPGNAKPPGWKPGDPSPDAGQNPK</sequence>
<organism evidence="13">
    <name type="scientific">Guillardia theta (strain CCMP2712)</name>
    <name type="common">Cryptophyte</name>
    <dbReference type="NCBI Taxonomy" id="905079"/>
    <lineage>
        <taxon>Eukaryota</taxon>
        <taxon>Cryptophyceae</taxon>
        <taxon>Pyrenomonadales</taxon>
        <taxon>Geminigeraceae</taxon>
        <taxon>Guillardia</taxon>
    </lineage>
</organism>
<evidence type="ECO:0000256" key="4">
    <source>
        <dbReference type="ARBA" id="ARBA00005204"/>
    </source>
</evidence>
<dbReference type="UniPathway" id="UPA00031">
    <property type="reaction ID" value="UER00007"/>
</dbReference>
<dbReference type="PANTHER" id="PTHR42945:SF1">
    <property type="entry name" value="HISTIDINE BIOSYNTHESIS BIFUNCTIONAL PROTEIN HIS7"/>
    <property type="match status" value="1"/>
</dbReference>
<dbReference type="STRING" id="905079.L1JE03"/>
<reference evidence="13 15" key="1">
    <citation type="journal article" date="2012" name="Nature">
        <title>Algal genomes reveal evolutionary mosaicism and the fate of nucleomorphs.</title>
        <authorList>
            <consortium name="DOE Joint Genome Institute"/>
            <person name="Curtis B.A."/>
            <person name="Tanifuji G."/>
            <person name="Burki F."/>
            <person name="Gruber A."/>
            <person name="Irimia M."/>
            <person name="Maruyama S."/>
            <person name="Arias M.C."/>
            <person name="Ball S.G."/>
            <person name="Gile G.H."/>
            <person name="Hirakawa Y."/>
            <person name="Hopkins J.F."/>
            <person name="Kuo A."/>
            <person name="Rensing S.A."/>
            <person name="Schmutz J."/>
            <person name="Symeonidi A."/>
            <person name="Elias M."/>
            <person name="Eveleigh R.J."/>
            <person name="Herman E.K."/>
            <person name="Klute M.J."/>
            <person name="Nakayama T."/>
            <person name="Obornik M."/>
            <person name="Reyes-Prieto A."/>
            <person name="Armbrust E.V."/>
            <person name="Aves S.J."/>
            <person name="Beiko R.G."/>
            <person name="Coutinho P."/>
            <person name="Dacks J.B."/>
            <person name="Durnford D.G."/>
            <person name="Fast N.M."/>
            <person name="Green B.R."/>
            <person name="Grisdale C.J."/>
            <person name="Hempel F."/>
            <person name="Henrissat B."/>
            <person name="Hoppner M.P."/>
            <person name="Ishida K."/>
            <person name="Kim E."/>
            <person name="Koreny L."/>
            <person name="Kroth P.G."/>
            <person name="Liu Y."/>
            <person name="Malik S.B."/>
            <person name="Maier U.G."/>
            <person name="McRose D."/>
            <person name="Mock T."/>
            <person name="Neilson J.A."/>
            <person name="Onodera N.T."/>
            <person name="Poole A.M."/>
            <person name="Pritham E.J."/>
            <person name="Richards T.A."/>
            <person name="Rocap G."/>
            <person name="Roy S.W."/>
            <person name="Sarai C."/>
            <person name="Schaack S."/>
            <person name="Shirato S."/>
            <person name="Slamovits C.H."/>
            <person name="Spencer D.F."/>
            <person name="Suzuki S."/>
            <person name="Worden A.Z."/>
            <person name="Zauner S."/>
            <person name="Barry K."/>
            <person name="Bell C."/>
            <person name="Bharti A.K."/>
            <person name="Crow J.A."/>
            <person name="Grimwood J."/>
            <person name="Kramer R."/>
            <person name="Lindquist E."/>
            <person name="Lucas S."/>
            <person name="Salamov A."/>
            <person name="McFadden G.I."/>
            <person name="Lane C.E."/>
            <person name="Keeling P.J."/>
            <person name="Gray M.W."/>
            <person name="Grigoriev I.V."/>
            <person name="Archibald J.M."/>
        </authorList>
    </citation>
    <scope>NUCLEOTIDE SEQUENCE</scope>
    <source>
        <strain evidence="13 15">CCMP2712</strain>
    </source>
</reference>
<dbReference type="eggNOG" id="KOG4311">
    <property type="taxonomic scope" value="Eukaryota"/>
</dbReference>
<evidence type="ECO:0000256" key="2">
    <source>
        <dbReference type="ARBA" id="ARBA00001460"/>
    </source>
</evidence>
<comment type="pathway">
    <text evidence="3">Amino-acid biosynthesis; L-histidine biosynthesis; L-histidine from 5-phospho-alpha-D-ribose 1-diphosphate: step 3/9.</text>
</comment>
<dbReference type="OrthoDB" id="1703565at2759"/>
<dbReference type="EMBL" id="JH992994">
    <property type="protein sequence ID" value="EKX46547.1"/>
    <property type="molecule type" value="Genomic_DNA"/>
</dbReference>
<dbReference type="InterPro" id="IPR002496">
    <property type="entry name" value="PRib_AMP_CycHydrolase_dom"/>
</dbReference>
<gene>
    <name evidence="13" type="ORF">GUITHDRAFT_107751</name>
</gene>
<feature type="region of interest" description="Disordered" evidence="11">
    <location>
        <begin position="387"/>
        <end position="416"/>
    </location>
</feature>
<dbReference type="KEGG" id="gtt:GUITHDRAFT_107751"/>
<keyword evidence="6" id="KW-0547">Nucleotide-binding</keyword>
<evidence type="ECO:0000313" key="15">
    <source>
        <dbReference type="Proteomes" id="UP000011087"/>
    </source>
</evidence>
<dbReference type="GO" id="GO:0005524">
    <property type="term" value="F:ATP binding"/>
    <property type="evidence" value="ECO:0007669"/>
    <property type="project" value="UniProtKB-KW"/>
</dbReference>
<evidence type="ECO:0000313" key="14">
    <source>
        <dbReference type="EnsemblProtists" id="EKX46547"/>
    </source>
</evidence>
<dbReference type="GeneID" id="17303083"/>
<evidence type="ECO:0000256" key="11">
    <source>
        <dbReference type="SAM" id="MobiDB-lite"/>
    </source>
</evidence>
<dbReference type="InterPro" id="IPR008179">
    <property type="entry name" value="HisE"/>
</dbReference>
<keyword evidence="7" id="KW-0378">Hydrolase</keyword>
<evidence type="ECO:0000313" key="13">
    <source>
        <dbReference type="EMBL" id="EKX46547.1"/>
    </source>
</evidence>
<keyword evidence="8" id="KW-0067">ATP-binding</keyword>
<comment type="catalytic activity">
    <reaction evidence="2">
        <text>1-(5-phospho-beta-D-ribosyl)-ATP + H2O = 1-(5-phospho-beta-D-ribosyl)-5'-AMP + diphosphate + H(+)</text>
        <dbReference type="Rhea" id="RHEA:22828"/>
        <dbReference type="ChEBI" id="CHEBI:15377"/>
        <dbReference type="ChEBI" id="CHEBI:15378"/>
        <dbReference type="ChEBI" id="CHEBI:33019"/>
        <dbReference type="ChEBI" id="CHEBI:59457"/>
        <dbReference type="ChEBI" id="CHEBI:73183"/>
        <dbReference type="EC" id="3.6.1.31"/>
    </reaction>
</comment>
<evidence type="ECO:0000256" key="10">
    <source>
        <dbReference type="ARBA" id="ARBA00023268"/>
    </source>
</evidence>
<dbReference type="InterPro" id="IPR021130">
    <property type="entry name" value="PRib-ATP_PPHydrolase-like"/>
</dbReference>
<dbReference type="PaxDb" id="55529-EKX46547"/>
<dbReference type="EnsemblProtists" id="EKX46547">
    <property type="protein sequence ID" value="EKX46547"/>
    <property type="gene ID" value="GUITHDRAFT_107751"/>
</dbReference>
<dbReference type="SUPFAM" id="SSF141734">
    <property type="entry name" value="HisI-like"/>
    <property type="match status" value="1"/>
</dbReference>
<name>L1JE03_GUITC</name>
<dbReference type="SUPFAM" id="SSF101386">
    <property type="entry name" value="all-alpha NTP pyrophosphatases"/>
    <property type="match status" value="1"/>
</dbReference>
<dbReference type="RefSeq" id="XP_005833527.1">
    <property type="nucleotide sequence ID" value="XM_005833470.1"/>
</dbReference>
<dbReference type="InterPro" id="IPR038019">
    <property type="entry name" value="PRib_AMP_CycHydrolase_sf"/>
</dbReference>
<dbReference type="Gene3D" id="1.10.287.1080">
    <property type="entry name" value="MazG-like"/>
    <property type="match status" value="1"/>
</dbReference>
<dbReference type="GO" id="GO:0000105">
    <property type="term" value="P:L-histidine biosynthetic process"/>
    <property type="evidence" value="ECO:0007669"/>
    <property type="project" value="UniProtKB-UniPathway"/>
</dbReference>
<proteinExistence type="predicted"/>
<dbReference type="GO" id="GO:0004635">
    <property type="term" value="F:phosphoribosyl-AMP cyclohydrolase activity"/>
    <property type="evidence" value="ECO:0007669"/>
    <property type="project" value="UniProtKB-EC"/>
</dbReference>
<keyword evidence="9" id="KW-0368">Histidine biosynthesis</keyword>
<dbReference type="Pfam" id="PF01503">
    <property type="entry name" value="PRA-PH"/>
    <property type="match status" value="1"/>
</dbReference>
<dbReference type="Pfam" id="PF01502">
    <property type="entry name" value="PRA-CH"/>
    <property type="match status" value="1"/>
</dbReference>
<keyword evidence="15" id="KW-1185">Reference proteome</keyword>
<evidence type="ECO:0000256" key="1">
    <source>
        <dbReference type="ARBA" id="ARBA00000024"/>
    </source>
</evidence>
<dbReference type="GO" id="GO:0004636">
    <property type="term" value="F:phosphoribosyl-ATP diphosphatase activity"/>
    <property type="evidence" value="ECO:0007669"/>
    <property type="project" value="UniProtKB-EC"/>
</dbReference>
<dbReference type="PANTHER" id="PTHR42945">
    <property type="entry name" value="HISTIDINE BIOSYNTHESIS BIFUNCTIONAL PROTEIN"/>
    <property type="match status" value="1"/>
</dbReference>
<evidence type="ECO:0000259" key="12">
    <source>
        <dbReference type="Pfam" id="PF01502"/>
    </source>
</evidence>
<keyword evidence="10" id="KW-0511">Multifunctional enzyme</keyword>
<comment type="pathway">
    <text evidence="4">Amino-acid biosynthesis; L-histidine biosynthesis; L-histidine from 5-phospho-alpha-D-ribose 1-diphosphate: step 2/9.</text>
</comment>
<reference evidence="15" key="2">
    <citation type="submission" date="2012-11" db="EMBL/GenBank/DDBJ databases">
        <authorList>
            <person name="Kuo A."/>
            <person name="Curtis B.A."/>
            <person name="Tanifuji G."/>
            <person name="Burki F."/>
            <person name="Gruber A."/>
            <person name="Irimia M."/>
            <person name="Maruyama S."/>
            <person name="Arias M.C."/>
            <person name="Ball S.G."/>
            <person name="Gile G.H."/>
            <person name="Hirakawa Y."/>
            <person name="Hopkins J.F."/>
            <person name="Rensing S.A."/>
            <person name="Schmutz J."/>
            <person name="Symeonidi A."/>
            <person name="Elias M."/>
            <person name="Eveleigh R.J."/>
            <person name="Herman E.K."/>
            <person name="Klute M.J."/>
            <person name="Nakayama T."/>
            <person name="Obornik M."/>
            <person name="Reyes-Prieto A."/>
            <person name="Armbrust E.V."/>
            <person name="Aves S.J."/>
            <person name="Beiko R.G."/>
            <person name="Coutinho P."/>
            <person name="Dacks J.B."/>
            <person name="Durnford D.G."/>
            <person name="Fast N.M."/>
            <person name="Green B.R."/>
            <person name="Grisdale C."/>
            <person name="Hempe F."/>
            <person name="Henrissat B."/>
            <person name="Hoppner M.P."/>
            <person name="Ishida K.-I."/>
            <person name="Kim E."/>
            <person name="Koreny L."/>
            <person name="Kroth P.G."/>
            <person name="Liu Y."/>
            <person name="Malik S.-B."/>
            <person name="Maier U.G."/>
            <person name="McRose D."/>
            <person name="Mock T."/>
            <person name="Neilson J.A."/>
            <person name="Onodera N.T."/>
            <person name="Poole A.M."/>
            <person name="Pritham E.J."/>
            <person name="Richards T.A."/>
            <person name="Rocap G."/>
            <person name="Roy S.W."/>
            <person name="Sarai C."/>
            <person name="Schaack S."/>
            <person name="Shirato S."/>
            <person name="Slamovits C.H."/>
            <person name="Spencer D.F."/>
            <person name="Suzuki S."/>
            <person name="Worden A.Z."/>
            <person name="Zauner S."/>
            <person name="Barry K."/>
            <person name="Bell C."/>
            <person name="Bharti A.K."/>
            <person name="Crow J.A."/>
            <person name="Grimwood J."/>
            <person name="Kramer R."/>
            <person name="Lindquist E."/>
            <person name="Lucas S."/>
            <person name="Salamov A."/>
            <person name="McFadden G.I."/>
            <person name="Lane C.E."/>
            <person name="Keeling P.J."/>
            <person name="Gray M.W."/>
            <person name="Grigoriev I.V."/>
            <person name="Archibald J.M."/>
        </authorList>
    </citation>
    <scope>NUCLEOTIDE SEQUENCE</scope>
    <source>
        <strain evidence="15">CCMP2712</strain>
    </source>
</reference>
<keyword evidence="5" id="KW-0028">Amino-acid biosynthesis</keyword>
<dbReference type="NCBIfam" id="TIGR03188">
    <property type="entry name" value="histidine_hisI"/>
    <property type="match status" value="1"/>
</dbReference>
<evidence type="ECO:0000256" key="9">
    <source>
        <dbReference type="ARBA" id="ARBA00023102"/>
    </source>
</evidence>
<reference evidence="14" key="3">
    <citation type="submission" date="2015-06" db="UniProtKB">
        <authorList>
            <consortium name="EnsemblProtists"/>
        </authorList>
    </citation>
    <scope>IDENTIFICATION</scope>
</reference>
<protein>
    <recommendedName>
        <fullName evidence="12">Phosphoribosyl-AMP cyclohydrolase domain-containing protein</fullName>
    </recommendedName>
</protein>
<evidence type="ECO:0000256" key="7">
    <source>
        <dbReference type="ARBA" id="ARBA00022801"/>
    </source>
</evidence>
<evidence type="ECO:0000256" key="8">
    <source>
        <dbReference type="ARBA" id="ARBA00022840"/>
    </source>
</evidence>
<dbReference type="HOGENOM" id="CLU_041225_0_0_1"/>
<evidence type="ECO:0000256" key="6">
    <source>
        <dbReference type="ARBA" id="ARBA00022741"/>
    </source>
</evidence>
<dbReference type="Proteomes" id="UP000011087">
    <property type="component" value="Unassembled WGS sequence"/>
</dbReference>
<dbReference type="Gene3D" id="3.10.20.810">
    <property type="entry name" value="Phosphoribosyl-AMP cyclohydrolase"/>
    <property type="match status" value="1"/>
</dbReference>